<evidence type="ECO:0000256" key="1">
    <source>
        <dbReference type="ARBA" id="ARBA00022649"/>
    </source>
</evidence>
<protein>
    <submittedName>
        <fullName evidence="2">Type II toxin-antitoxin system RelE/ParE family toxin</fullName>
    </submittedName>
</protein>
<reference evidence="2 3" key="1">
    <citation type="submission" date="2020-09" db="EMBL/GenBank/DDBJ databases">
        <title>Genome sequences of Mycetohabitans spp.</title>
        <authorList>
            <person name="Carter M.E."/>
            <person name="Carpenter S.C.D."/>
            <person name="Bogdanove A.J."/>
        </authorList>
    </citation>
    <scope>NUCLEOTIDE SEQUENCE [LARGE SCALE GENOMIC DNA]</scope>
    <source>
        <strain evidence="2 3">B12</strain>
    </source>
</reference>
<evidence type="ECO:0000313" key="3">
    <source>
        <dbReference type="Proteomes" id="UP001493153"/>
    </source>
</evidence>
<keyword evidence="1" id="KW-1277">Toxin-antitoxin system</keyword>
<dbReference type="InterPro" id="IPR035093">
    <property type="entry name" value="RelE/ParE_toxin_dom_sf"/>
</dbReference>
<keyword evidence="3" id="KW-1185">Reference proteome</keyword>
<sequence>MKVVFLEGAEEDLKELRRYIIKNFGRSTWQETYQPIKYSVRDILVFPQSGVIPEELVDCNPQQYRQVISGMNRILYEIGDTIIYIHIICDIRRDMRTLLSRRLLRVIK</sequence>
<dbReference type="RefSeq" id="WP_013435275.1">
    <property type="nucleotide sequence ID" value="NZ_CP062171.1"/>
</dbReference>
<organism evidence="2 3">
    <name type="scientific">Mycetohabitans rhizoxinica</name>
    <dbReference type="NCBI Taxonomy" id="412963"/>
    <lineage>
        <taxon>Bacteria</taxon>
        <taxon>Pseudomonadati</taxon>
        <taxon>Pseudomonadota</taxon>
        <taxon>Betaproteobacteria</taxon>
        <taxon>Burkholderiales</taxon>
        <taxon>Burkholderiaceae</taxon>
        <taxon>Mycetohabitans</taxon>
    </lineage>
</organism>
<name>A0ABZ2PW67_9BURK</name>
<proteinExistence type="predicted"/>
<dbReference type="Gene3D" id="3.30.2310.20">
    <property type="entry name" value="RelE-like"/>
    <property type="match status" value="1"/>
</dbReference>
<dbReference type="EMBL" id="CP062176">
    <property type="protein sequence ID" value="WXK39354.1"/>
    <property type="molecule type" value="Genomic_DNA"/>
</dbReference>
<dbReference type="InterPro" id="IPR007712">
    <property type="entry name" value="RelE/ParE_toxin"/>
</dbReference>
<dbReference type="Pfam" id="PF05016">
    <property type="entry name" value="ParE_toxin"/>
    <property type="match status" value="1"/>
</dbReference>
<dbReference type="Proteomes" id="UP001493153">
    <property type="component" value="Chromosome"/>
</dbReference>
<accession>A0ABZ2PW67</accession>
<evidence type="ECO:0000313" key="2">
    <source>
        <dbReference type="EMBL" id="WXK39354.1"/>
    </source>
</evidence>
<gene>
    <name evidence="2" type="ORF">IHE29_08775</name>
</gene>